<proteinExistence type="predicted"/>
<organism evidence="1 2">
    <name type="scientific">Dendrolimus kikuchii</name>
    <dbReference type="NCBI Taxonomy" id="765133"/>
    <lineage>
        <taxon>Eukaryota</taxon>
        <taxon>Metazoa</taxon>
        <taxon>Ecdysozoa</taxon>
        <taxon>Arthropoda</taxon>
        <taxon>Hexapoda</taxon>
        <taxon>Insecta</taxon>
        <taxon>Pterygota</taxon>
        <taxon>Neoptera</taxon>
        <taxon>Endopterygota</taxon>
        <taxon>Lepidoptera</taxon>
        <taxon>Glossata</taxon>
        <taxon>Ditrysia</taxon>
        <taxon>Bombycoidea</taxon>
        <taxon>Lasiocampidae</taxon>
        <taxon>Dendrolimus</taxon>
    </lineage>
</organism>
<evidence type="ECO:0000313" key="2">
    <source>
        <dbReference type="Proteomes" id="UP000824533"/>
    </source>
</evidence>
<protein>
    <submittedName>
        <fullName evidence="1">Uncharacterized protein</fullName>
    </submittedName>
</protein>
<accession>A0ACC1CRB9</accession>
<sequence length="131" mass="15476">MDNLVLLKFILIALLSVTVLCNLADAATKGHKNSSILLRKKHDHNKIKNLQHNKIERKRPEHKNVHSIPKHTKKTKRSTYSRSWKSSSYDSSNNMPPYLVYNRKIGAYYPYFKYPSESNVRRNMRKDSRYN</sequence>
<name>A0ACC1CRB9_9NEOP</name>
<gene>
    <name evidence="1" type="ORF">K1T71_010370</name>
</gene>
<evidence type="ECO:0000313" key="1">
    <source>
        <dbReference type="EMBL" id="KAJ0174224.1"/>
    </source>
</evidence>
<keyword evidence="2" id="KW-1185">Reference proteome</keyword>
<dbReference type="Proteomes" id="UP000824533">
    <property type="component" value="Linkage Group LG18"/>
</dbReference>
<comment type="caution">
    <text evidence="1">The sequence shown here is derived from an EMBL/GenBank/DDBJ whole genome shotgun (WGS) entry which is preliminary data.</text>
</comment>
<dbReference type="EMBL" id="CM034404">
    <property type="protein sequence ID" value="KAJ0174224.1"/>
    <property type="molecule type" value="Genomic_DNA"/>
</dbReference>
<reference evidence="1 2" key="1">
    <citation type="journal article" date="2021" name="Front. Genet.">
        <title>Chromosome-Level Genome Assembly Reveals Significant Gene Expansion in the Toll and IMD Signaling Pathways of Dendrolimus kikuchii.</title>
        <authorList>
            <person name="Zhou J."/>
            <person name="Wu P."/>
            <person name="Xiong Z."/>
            <person name="Liu N."/>
            <person name="Zhao N."/>
            <person name="Ji M."/>
            <person name="Qiu Y."/>
            <person name="Yang B."/>
        </authorList>
    </citation>
    <scope>NUCLEOTIDE SEQUENCE [LARGE SCALE GENOMIC DNA]</scope>
    <source>
        <strain evidence="1">Ann1</strain>
    </source>
</reference>